<dbReference type="Gene3D" id="3.40.980.10">
    <property type="entry name" value="MoaB/Mog-like domain"/>
    <property type="match status" value="1"/>
</dbReference>
<dbReference type="InterPro" id="IPR053922">
    <property type="entry name" value="MKRN2OS-like_N"/>
</dbReference>
<dbReference type="PANTHER" id="PTHR33963:SF2">
    <property type="entry name" value="MKRN2 OPPOSITE STRAND PROTEIN"/>
    <property type="match status" value="1"/>
</dbReference>
<comment type="caution">
    <text evidence="3">The sequence shown here is derived from an EMBL/GenBank/DDBJ whole genome shotgun (WGS) entry which is preliminary data.</text>
</comment>
<dbReference type="PaxDb" id="67767-A0A0J7L5Y7"/>
<evidence type="ECO:0000313" key="4">
    <source>
        <dbReference type="Proteomes" id="UP000036403"/>
    </source>
</evidence>
<evidence type="ECO:0000313" key="3">
    <source>
        <dbReference type="EMBL" id="KMQ98036.1"/>
    </source>
</evidence>
<proteinExistence type="predicted"/>
<evidence type="ECO:0000259" key="1">
    <source>
        <dbReference type="Pfam" id="PF16044"/>
    </source>
</evidence>
<dbReference type="PANTHER" id="PTHR33963">
    <property type="entry name" value="MKRN2 OPPOSITE STRAND PROTEIN"/>
    <property type="match status" value="1"/>
</dbReference>
<accession>A0A0J7L5Y7</accession>
<evidence type="ECO:0000259" key="2">
    <source>
        <dbReference type="Pfam" id="PF22795"/>
    </source>
</evidence>
<dbReference type="InterPro" id="IPR032016">
    <property type="entry name" value="MKRN2OS-like"/>
</dbReference>
<dbReference type="SUPFAM" id="SSF53218">
    <property type="entry name" value="Molybdenum cofactor biosynthesis proteins"/>
    <property type="match status" value="1"/>
</dbReference>
<name>A0A0J7L5Y7_LASNI</name>
<dbReference type="InterPro" id="IPR036425">
    <property type="entry name" value="MoaB/Mog-like_dom_sf"/>
</dbReference>
<dbReference type="Proteomes" id="UP000036403">
    <property type="component" value="Unassembled WGS sequence"/>
</dbReference>
<dbReference type="Pfam" id="PF22795">
    <property type="entry name" value="DUF4796_N"/>
    <property type="match status" value="1"/>
</dbReference>
<feature type="domain" description="MKRN2 opposite strand protein-like C-terminal" evidence="1">
    <location>
        <begin position="124"/>
        <end position="276"/>
    </location>
</feature>
<feature type="domain" description="MKRN2 opposite strand protein-like N-terminal" evidence="2">
    <location>
        <begin position="88"/>
        <end position="116"/>
    </location>
</feature>
<sequence>MIINPFTRIGPAELGLLAATGRKEVIVATRVTVGVLSIGDLLEEPENFITPGYTYDSNRISVIALLKDKGVDSILDFGIVPDNMNNNPDIVCFRHCPRKNVFCRRVPATCPVCSSRIQDFIVDPFRVPYPFANAAHNPTSIAIRPSRGGFLDDYEVTRDDLHVGIVDSDGRVVEFDKDGLIANDVDRWTDCVVFQVIPVAWIVRWDETLSFVSKDVRWKSVNYDDISLNCFDFVLEFLNNLGYANLKFASKEDLCERLILSKIQKAIRYNSLYRALKHQEYLLSDHT</sequence>
<dbReference type="AlphaFoldDB" id="A0A0J7L5Y7"/>
<reference evidence="3 4" key="1">
    <citation type="submission" date="2015-04" db="EMBL/GenBank/DDBJ databases">
        <title>Lasius niger genome sequencing.</title>
        <authorList>
            <person name="Konorov E.A."/>
            <person name="Nikitin M.A."/>
            <person name="Kirill M.V."/>
            <person name="Chang P."/>
        </authorList>
    </citation>
    <scope>NUCLEOTIDE SEQUENCE [LARGE SCALE GENOMIC DNA]</scope>
    <source>
        <tissue evidence="3">Whole</tissue>
    </source>
</reference>
<dbReference type="Gene3D" id="3.90.105.10">
    <property type="entry name" value="Molybdopterin biosynthesis moea protein, domain 2"/>
    <property type="match status" value="1"/>
</dbReference>
<keyword evidence="4" id="KW-1185">Reference proteome</keyword>
<dbReference type="OrthoDB" id="10065749at2759"/>
<protein>
    <submittedName>
        <fullName evidence="3">Protein mto1-like mitochondrial protein</fullName>
    </submittedName>
</protein>
<dbReference type="Pfam" id="PF16044">
    <property type="entry name" value="DUF4796_C"/>
    <property type="match status" value="1"/>
</dbReference>
<dbReference type="InterPro" id="IPR053921">
    <property type="entry name" value="MKRN2OS-like_C"/>
</dbReference>
<organism evidence="3 4">
    <name type="scientific">Lasius niger</name>
    <name type="common">Black garden ant</name>
    <dbReference type="NCBI Taxonomy" id="67767"/>
    <lineage>
        <taxon>Eukaryota</taxon>
        <taxon>Metazoa</taxon>
        <taxon>Ecdysozoa</taxon>
        <taxon>Arthropoda</taxon>
        <taxon>Hexapoda</taxon>
        <taxon>Insecta</taxon>
        <taxon>Pterygota</taxon>
        <taxon>Neoptera</taxon>
        <taxon>Endopterygota</taxon>
        <taxon>Hymenoptera</taxon>
        <taxon>Apocrita</taxon>
        <taxon>Aculeata</taxon>
        <taxon>Formicoidea</taxon>
        <taxon>Formicidae</taxon>
        <taxon>Formicinae</taxon>
        <taxon>Lasius</taxon>
        <taxon>Lasius</taxon>
    </lineage>
</organism>
<gene>
    <name evidence="3" type="ORF">RF55_1615</name>
</gene>
<dbReference type="EMBL" id="LBMM01000579">
    <property type="protein sequence ID" value="KMQ98036.1"/>
    <property type="molecule type" value="Genomic_DNA"/>
</dbReference>